<feature type="region of interest" description="Disordered" evidence="2">
    <location>
        <begin position="539"/>
        <end position="575"/>
    </location>
</feature>
<dbReference type="Proteomes" id="UP000193467">
    <property type="component" value="Unassembled WGS sequence"/>
</dbReference>
<name>A0A1Y2FN50_9BASI</name>
<feature type="compositionally biased region" description="Polar residues" evidence="2">
    <location>
        <begin position="21"/>
        <end position="38"/>
    </location>
</feature>
<keyword evidence="1" id="KW-0808">Transferase</keyword>
<dbReference type="AlphaFoldDB" id="A0A1Y2FN50"/>
<evidence type="ECO:0000313" key="5">
    <source>
        <dbReference type="EMBL" id="ORY85412.1"/>
    </source>
</evidence>
<dbReference type="Pfam" id="PF17103">
    <property type="entry name" value="Stealth_CR4"/>
    <property type="match status" value="1"/>
</dbReference>
<reference evidence="5 6" key="1">
    <citation type="submission" date="2016-07" db="EMBL/GenBank/DDBJ databases">
        <title>Pervasive Adenine N6-methylation of Active Genes in Fungi.</title>
        <authorList>
            <consortium name="DOE Joint Genome Institute"/>
            <person name="Mondo S.J."/>
            <person name="Dannebaum R.O."/>
            <person name="Kuo R.C."/>
            <person name="Labutti K."/>
            <person name="Haridas S."/>
            <person name="Kuo A."/>
            <person name="Salamov A."/>
            <person name="Ahrendt S.R."/>
            <person name="Lipzen A."/>
            <person name="Sullivan W."/>
            <person name="Andreopoulos W.B."/>
            <person name="Clum A."/>
            <person name="Lindquist E."/>
            <person name="Daum C."/>
            <person name="Ramamoorthy G.K."/>
            <person name="Gryganskyi A."/>
            <person name="Culley D."/>
            <person name="Magnuson J.K."/>
            <person name="James T.Y."/>
            <person name="O'Malley M.A."/>
            <person name="Stajich J.E."/>
            <person name="Spatafora J.W."/>
            <person name="Visel A."/>
            <person name="Grigoriev I.V."/>
        </authorList>
    </citation>
    <scope>NUCLEOTIDE SEQUENCE [LARGE SCALE GENOMIC DNA]</scope>
    <source>
        <strain evidence="5 6">62-1032</strain>
    </source>
</reference>
<dbReference type="PANTHER" id="PTHR24045:SF0">
    <property type="entry name" value="N-ACETYLGLUCOSAMINE-1-PHOSPHOTRANSFERASE SUBUNITS ALPHA_BETA"/>
    <property type="match status" value="1"/>
</dbReference>
<dbReference type="GO" id="GO:0046835">
    <property type="term" value="P:carbohydrate phosphorylation"/>
    <property type="evidence" value="ECO:0007669"/>
    <property type="project" value="TreeGrafter"/>
</dbReference>
<evidence type="ECO:0000259" key="4">
    <source>
        <dbReference type="Pfam" id="PF17103"/>
    </source>
</evidence>
<feature type="domain" description="Stealth protein CR3 conserved region 3" evidence="3">
    <location>
        <begin position="449"/>
        <end position="498"/>
    </location>
</feature>
<dbReference type="Pfam" id="PF17102">
    <property type="entry name" value="Stealth_CR3"/>
    <property type="match status" value="1"/>
</dbReference>
<proteinExistence type="predicted"/>
<dbReference type="GO" id="GO:0005794">
    <property type="term" value="C:Golgi apparatus"/>
    <property type="evidence" value="ECO:0007669"/>
    <property type="project" value="TreeGrafter"/>
</dbReference>
<organism evidence="5 6">
    <name type="scientific">Leucosporidium creatinivorum</name>
    <dbReference type="NCBI Taxonomy" id="106004"/>
    <lineage>
        <taxon>Eukaryota</taxon>
        <taxon>Fungi</taxon>
        <taxon>Dikarya</taxon>
        <taxon>Basidiomycota</taxon>
        <taxon>Pucciniomycotina</taxon>
        <taxon>Microbotryomycetes</taxon>
        <taxon>Leucosporidiales</taxon>
        <taxon>Leucosporidium</taxon>
    </lineage>
</organism>
<dbReference type="PANTHER" id="PTHR24045">
    <property type="match status" value="1"/>
</dbReference>
<evidence type="ECO:0000259" key="3">
    <source>
        <dbReference type="Pfam" id="PF17102"/>
    </source>
</evidence>
<feature type="compositionally biased region" description="Polar residues" evidence="2">
    <location>
        <begin position="105"/>
        <end position="127"/>
    </location>
</feature>
<accession>A0A1Y2FN50</accession>
<feature type="domain" description="Stealth protein CR4 conserved region 4" evidence="4">
    <location>
        <begin position="763"/>
        <end position="809"/>
    </location>
</feature>
<gene>
    <name evidence="5" type="ORF">BCR35DRAFT_330888</name>
</gene>
<dbReference type="EMBL" id="MCGR01000016">
    <property type="protein sequence ID" value="ORY85412.1"/>
    <property type="molecule type" value="Genomic_DNA"/>
</dbReference>
<dbReference type="STRING" id="106004.A0A1Y2FN50"/>
<dbReference type="GO" id="GO:0003976">
    <property type="term" value="F:UDP-N-acetylglucosamine-lysosomal-enzyme N-acetylglucosaminephosphotransferase activity"/>
    <property type="evidence" value="ECO:0007669"/>
    <property type="project" value="TreeGrafter"/>
</dbReference>
<dbReference type="InterPro" id="IPR031356">
    <property type="entry name" value="Stealth_CR4"/>
</dbReference>
<keyword evidence="6" id="KW-1185">Reference proteome</keyword>
<dbReference type="OrthoDB" id="263283at2759"/>
<sequence>MTLGDPSPPTPPEYVVLTVRTDLTPSFDENGSLPQPQDYSDEEEQGDGPLTPLLPAYEDHEEQVKPLPQPPASCHPLRLSLLLLLAASLVAGWTAFDRYAPRGPSSPSEDATTVPNDTLQQDSSTLSSFDVASAPTTDVLRFLTAAGKTNDGAVPFQPRIYSALFPSSRPLDPTLASKAFPSSACAEQWIARGQLCAGMKGRWTGREEELKLDVSWTWVNGSSAERMAQWRESVSEEHGELRYSIRSVQQSFSNALRTLHLIVNDYPSFSPPSSSDLYSTPYSPTSLLAQVPHWLVLPSVDFSEPGVPPRSSKPALMLHPLSQIFKRRGSSPVDPGFDAEEQEAEQWRASVLPSFNSLSVESQLANLDHVGDTLLCLNDDFFLMQELSPSDISSPLTGPVFRFQRDLPVSSVSPDATHDDPDGEWRGLGYSNWLLSQRFGERARPYLVHEGKSVSMPMLREVQRVWVDELTETAASRFRGKAPLEVQLWFLLFHYTIEKHREALLWSFLGLHSDTNQDGVFSPAERLELLNHLGVQSTNTFSPSTDLPTSLHASTPRRTSLADSLSSTSYDDTGLQQPKQTSFAFSSMDGYALFDTDSDRAISRIGAWPTFAPAEDDEPTSAEESASPCEIVLDECFGDSFMSMSGDVEVSSVMKRVAFERPRCGDCLIVQLVAKSGEKGLEAFLPVEEQNIEGAHAGSEEVEAIGLAKDWQTAEFGASKAPSGRSRRQQAIALITRYAYVVGESSSRFLSMKAPASTSRMLDSLTSDRPAFVALNDDITYDVAGVDQTLEEWFQKTWPEPTKWELGEGTTS</sequence>
<comment type="caution">
    <text evidence="5">The sequence shown here is derived from an EMBL/GenBank/DDBJ whole genome shotgun (WGS) entry which is preliminary data.</text>
</comment>
<feature type="region of interest" description="Disordered" evidence="2">
    <location>
        <begin position="21"/>
        <end position="54"/>
    </location>
</feature>
<feature type="region of interest" description="Disordered" evidence="2">
    <location>
        <begin position="99"/>
        <end position="127"/>
    </location>
</feature>
<dbReference type="InParanoid" id="A0A1Y2FN50"/>
<evidence type="ECO:0000313" key="6">
    <source>
        <dbReference type="Proteomes" id="UP000193467"/>
    </source>
</evidence>
<evidence type="ECO:0000256" key="1">
    <source>
        <dbReference type="ARBA" id="ARBA00022679"/>
    </source>
</evidence>
<dbReference type="InterPro" id="IPR031357">
    <property type="entry name" value="Stealth_CR3"/>
</dbReference>
<protein>
    <submittedName>
        <fullName evidence="5">Uncharacterized protein</fullName>
    </submittedName>
</protein>
<dbReference type="InterPro" id="IPR047141">
    <property type="entry name" value="Stealth"/>
</dbReference>
<evidence type="ECO:0000256" key="2">
    <source>
        <dbReference type="SAM" id="MobiDB-lite"/>
    </source>
</evidence>